<evidence type="ECO:0000313" key="1">
    <source>
        <dbReference type="EMBL" id="MFL9844047.1"/>
    </source>
</evidence>
<evidence type="ECO:0000313" key="2">
    <source>
        <dbReference type="Proteomes" id="UP001629156"/>
    </source>
</evidence>
<sequence>MKVVFNTFFAVYRILYPILVHTGKTVVHFKKSVIANILLSNGMGREKLSIIYANIRV</sequence>
<dbReference type="Proteomes" id="UP001629156">
    <property type="component" value="Unassembled WGS sequence"/>
</dbReference>
<protein>
    <submittedName>
        <fullName evidence="1">Uncharacterized protein</fullName>
    </submittedName>
</protein>
<proteinExistence type="predicted"/>
<accession>A0ABW8YVT4</accession>
<comment type="caution">
    <text evidence="1">The sequence shown here is derived from an EMBL/GenBank/DDBJ whole genome shotgun (WGS) entry which is preliminary data.</text>
</comment>
<name>A0ABW8YVT4_9FLAO</name>
<keyword evidence="2" id="KW-1185">Reference proteome</keyword>
<gene>
    <name evidence="1" type="ORF">ABS766_06410</name>
</gene>
<dbReference type="EMBL" id="JBELPZ010000004">
    <property type="protein sequence ID" value="MFL9844047.1"/>
    <property type="molecule type" value="Genomic_DNA"/>
</dbReference>
<dbReference type="RefSeq" id="WP_408084295.1">
    <property type="nucleotide sequence ID" value="NZ_JBELPZ010000004.1"/>
</dbReference>
<reference evidence="1 2" key="1">
    <citation type="submission" date="2024-06" db="EMBL/GenBank/DDBJ databases">
        <authorList>
            <person name="Kaempfer P."/>
            <person name="Viver T."/>
        </authorList>
    </citation>
    <scope>NUCLEOTIDE SEQUENCE [LARGE SCALE GENOMIC DNA]</scope>
    <source>
        <strain evidence="1 2">ST-119</strain>
    </source>
</reference>
<organism evidence="1 2">
    <name type="scientific">Flavobacterium rhizosphaerae</name>
    <dbReference type="NCBI Taxonomy" id="3163298"/>
    <lineage>
        <taxon>Bacteria</taxon>
        <taxon>Pseudomonadati</taxon>
        <taxon>Bacteroidota</taxon>
        <taxon>Flavobacteriia</taxon>
        <taxon>Flavobacteriales</taxon>
        <taxon>Flavobacteriaceae</taxon>
        <taxon>Flavobacterium</taxon>
    </lineage>
</organism>